<evidence type="ECO:0000313" key="1">
    <source>
        <dbReference type="EMBL" id="KAK3608796.1"/>
    </source>
</evidence>
<dbReference type="EMBL" id="JAEAOA010000469">
    <property type="protein sequence ID" value="KAK3608796.1"/>
    <property type="molecule type" value="Genomic_DNA"/>
</dbReference>
<proteinExistence type="predicted"/>
<sequence length="195" mass="22582">MDTAPVIPILYDMEKNRSSLPEDKIPDLYKAAAAENIAEDIRTDVSISKKKFPAGDETADPNDLYSYSDTAKRISKKTKNDNDDRRVREILDSEKQQKELISRVFSRFRAEFETEETETLGQWTPKIRGIMDANQYTPFQFTAFDGLDSYKEYRRTLLNVTEFPSLVNFDMFISLLIMHPRFIPAKLQTPNPINI</sequence>
<dbReference type="Proteomes" id="UP001195483">
    <property type="component" value="Unassembled WGS sequence"/>
</dbReference>
<reference evidence="1" key="3">
    <citation type="submission" date="2023-05" db="EMBL/GenBank/DDBJ databases">
        <authorList>
            <person name="Smith C.H."/>
        </authorList>
    </citation>
    <scope>NUCLEOTIDE SEQUENCE</scope>
    <source>
        <strain evidence="1">CHS0354</strain>
        <tissue evidence="1">Mantle</tissue>
    </source>
</reference>
<comment type="caution">
    <text evidence="1">The sequence shown here is derived from an EMBL/GenBank/DDBJ whole genome shotgun (WGS) entry which is preliminary data.</text>
</comment>
<organism evidence="1 2">
    <name type="scientific">Potamilus streckersoni</name>
    <dbReference type="NCBI Taxonomy" id="2493646"/>
    <lineage>
        <taxon>Eukaryota</taxon>
        <taxon>Metazoa</taxon>
        <taxon>Spiralia</taxon>
        <taxon>Lophotrochozoa</taxon>
        <taxon>Mollusca</taxon>
        <taxon>Bivalvia</taxon>
        <taxon>Autobranchia</taxon>
        <taxon>Heteroconchia</taxon>
        <taxon>Palaeoheterodonta</taxon>
        <taxon>Unionida</taxon>
        <taxon>Unionoidea</taxon>
        <taxon>Unionidae</taxon>
        <taxon>Ambleminae</taxon>
        <taxon>Lampsilini</taxon>
        <taxon>Potamilus</taxon>
    </lineage>
</organism>
<reference evidence="1" key="2">
    <citation type="journal article" date="2021" name="Genome Biol. Evol.">
        <title>Developing a high-quality reference genome for a parasitic bivalve with doubly uniparental inheritance (Bivalvia: Unionida).</title>
        <authorList>
            <person name="Smith C.H."/>
        </authorList>
    </citation>
    <scope>NUCLEOTIDE SEQUENCE</scope>
    <source>
        <strain evidence="1">CHS0354</strain>
        <tissue evidence="1">Mantle</tissue>
    </source>
</reference>
<evidence type="ECO:0000313" key="2">
    <source>
        <dbReference type="Proteomes" id="UP001195483"/>
    </source>
</evidence>
<accession>A0AAE0TEB6</accession>
<name>A0AAE0TEB6_9BIVA</name>
<dbReference type="AlphaFoldDB" id="A0AAE0TEB6"/>
<keyword evidence="2" id="KW-1185">Reference proteome</keyword>
<reference evidence="1" key="1">
    <citation type="journal article" date="2021" name="Genome Biol. Evol.">
        <title>A High-Quality Reference Genome for a Parasitic Bivalve with Doubly Uniparental Inheritance (Bivalvia: Unionida).</title>
        <authorList>
            <person name="Smith C.H."/>
        </authorList>
    </citation>
    <scope>NUCLEOTIDE SEQUENCE</scope>
    <source>
        <strain evidence="1">CHS0354</strain>
    </source>
</reference>
<gene>
    <name evidence="1" type="ORF">CHS0354_006837</name>
</gene>
<protein>
    <submittedName>
        <fullName evidence="1">Uncharacterized protein</fullName>
    </submittedName>
</protein>